<feature type="region of interest" description="Disordered" evidence="2">
    <location>
        <begin position="268"/>
        <end position="311"/>
    </location>
</feature>
<evidence type="ECO:0000259" key="3">
    <source>
        <dbReference type="PROSITE" id="PS50048"/>
    </source>
</evidence>
<keyword evidence="5" id="KW-1185">Reference proteome</keyword>
<name>A0A9P8CPE7_9HYPO</name>
<feature type="compositionally biased region" description="Polar residues" evidence="2">
    <location>
        <begin position="237"/>
        <end position="248"/>
    </location>
</feature>
<accession>A0A9P8CPE7</accession>
<evidence type="ECO:0000313" key="4">
    <source>
        <dbReference type="EMBL" id="KAG9254112.1"/>
    </source>
</evidence>
<comment type="caution">
    <text evidence="4">The sequence shown here is derived from an EMBL/GenBank/DDBJ whole genome shotgun (WGS) entry which is preliminary data.</text>
</comment>
<dbReference type="Gene3D" id="4.10.240.10">
    <property type="entry name" value="Zn(2)-C6 fungal-type DNA-binding domain"/>
    <property type="match status" value="1"/>
</dbReference>
<dbReference type="EMBL" id="MU251255">
    <property type="protein sequence ID" value="KAG9254112.1"/>
    <property type="molecule type" value="Genomic_DNA"/>
</dbReference>
<dbReference type="RefSeq" id="XP_046118036.1">
    <property type="nucleotide sequence ID" value="XM_046266020.1"/>
</dbReference>
<dbReference type="SUPFAM" id="SSF57701">
    <property type="entry name" value="Zn2/Cys6 DNA-binding domain"/>
    <property type="match status" value="1"/>
</dbReference>
<organism evidence="4 5">
    <name type="scientific">Emericellopsis atlantica</name>
    <dbReference type="NCBI Taxonomy" id="2614577"/>
    <lineage>
        <taxon>Eukaryota</taxon>
        <taxon>Fungi</taxon>
        <taxon>Dikarya</taxon>
        <taxon>Ascomycota</taxon>
        <taxon>Pezizomycotina</taxon>
        <taxon>Sordariomycetes</taxon>
        <taxon>Hypocreomycetidae</taxon>
        <taxon>Hypocreales</taxon>
        <taxon>Bionectriaceae</taxon>
        <taxon>Emericellopsis</taxon>
    </lineage>
</organism>
<dbReference type="PROSITE" id="PS50048">
    <property type="entry name" value="ZN2_CY6_FUNGAL_2"/>
    <property type="match status" value="1"/>
</dbReference>
<dbReference type="GeneID" id="70296923"/>
<reference evidence="4" key="1">
    <citation type="journal article" date="2021" name="IMA Fungus">
        <title>Genomic characterization of three marine fungi, including Emericellopsis atlantica sp. nov. with signatures of a generalist lifestyle and marine biomass degradation.</title>
        <authorList>
            <person name="Hagestad O.C."/>
            <person name="Hou L."/>
            <person name="Andersen J.H."/>
            <person name="Hansen E.H."/>
            <person name="Altermark B."/>
            <person name="Li C."/>
            <person name="Kuhnert E."/>
            <person name="Cox R.J."/>
            <person name="Crous P.W."/>
            <person name="Spatafora J.W."/>
            <person name="Lail K."/>
            <person name="Amirebrahimi M."/>
            <person name="Lipzen A."/>
            <person name="Pangilinan J."/>
            <person name="Andreopoulos W."/>
            <person name="Hayes R.D."/>
            <person name="Ng V."/>
            <person name="Grigoriev I.V."/>
            <person name="Jackson S.A."/>
            <person name="Sutton T.D.S."/>
            <person name="Dobson A.D.W."/>
            <person name="Rama T."/>
        </authorList>
    </citation>
    <scope>NUCLEOTIDE SEQUENCE</scope>
    <source>
        <strain evidence="4">TS7</strain>
    </source>
</reference>
<dbReference type="InterPro" id="IPR036864">
    <property type="entry name" value="Zn2-C6_fun-type_DNA-bd_sf"/>
</dbReference>
<dbReference type="Pfam" id="PF00172">
    <property type="entry name" value="Zn_clus"/>
    <property type="match status" value="1"/>
</dbReference>
<proteinExistence type="predicted"/>
<evidence type="ECO:0000256" key="2">
    <source>
        <dbReference type="SAM" id="MobiDB-lite"/>
    </source>
</evidence>
<sequence length="465" mass="51375">MAEDANKRKRDADDQGQTMPLPPIVPQNQQGHGTGFINYLTRSTTERLFLLPNDPEPFSEILRIIGSYEGVLERQESLALSLGAKLHGPRLARGFESFFEGPIKTTPPQQPFGSSAVTWHNIYSFSRTNPEEFVLTTLPDGTRGCHFTWKNSVQVEISEDDWRLIMSGALSRIPLEDPLEEDEAAELETLDLLEQRASMLWRRADDVAARSRILHHKLGQRRQDIMRRRPQADEATSRFQSINQTSRPPSRGPAPYDLRADLLQQFLSPPTPTTAASRSNSGAGLSQGHSSPALSSTAPQRVPTATRSPSTIAADEVPVDTLRPLITQKIDKLLRGDPISPACDRCRRLKLQCLKHLTACQGCTKKHAKCSWRQVTEDEIARLRSDVGFVEEGESSWLLQSPPPGSSSVGVPGIGVSSRIELPPINKMRASLPHGLRLSKEDSGGAQPPGSSFGERFGRPRPPSR</sequence>
<dbReference type="GO" id="GO:0008270">
    <property type="term" value="F:zinc ion binding"/>
    <property type="evidence" value="ECO:0007669"/>
    <property type="project" value="InterPro"/>
</dbReference>
<keyword evidence="1" id="KW-0539">Nucleus</keyword>
<dbReference type="AlphaFoldDB" id="A0A9P8CPE7"/>
<dbReference type="OrthoDB" id="5422841at2759"/>
<feature type="region of interest" description="Disordered" evidence="2">
    <location>
        <begin position="220"/>
        <end position="256"/>
    </location>
</feature>
<feature type="compositionally biased region" description="Basic and acidic residues" evidence="2">
    <location>
        <begin position="1"/>
        <end position="13"/>
    </location>
</feature>
<protein>
    <recommendedName>
        <fullName evidence="3">Zn(2)-C6 fungal-type domain-containing protein</fullName>
    </recommendedName>
</protein>
<dbReference type="PROSITE" id="PS00463">
    <property type="entry name" value="ZN2_CY6_FUNGAL_1"/>
    <property type="match status" value="1"/>
</dbReference>
<evidence type="ECO:0000313" key="5">
    <source>
        <dbReference type="Proteomes" id="UP000887229"/>
    </source>
</evidence>
<feature type="region of interest" description="Disordered" evidence="2">
    <location>
        <begin position="1"/>
        <end position="35"/>
    </location>
</feature>
<gene>
    <name evidence="4" type="ORF">F5Z01DRAFT_687624</name>
</gene>
<evidence type="ECO:0000256" key="1">
    <source>
        <dbReference type="ARBA" id="ARBA00023242"/>
    </source>
</evidence>
<feature type="region of interest" description="Disordered" evidence="2">
    <location>
        <begin position="431"/>
        <end position="465"/>
    </location>
</feature>
<feature type="domain" description="Zn(2)-C6 fungal-type" evidence="3">
    <location>
        <begin position="342"/>
        <end position="372"/>
    </location>
</feature>
<dbReference type="Proteomes" id="UP000887229">
    <property type="component" value="Unassembled WGS sequence"/>
</dbReference>
<dbReference type="InterPro" id="IPR001138">
    <property type="entry name" value="Zn2Cys6_DnaBD"/>
</dbReference>
<feature type="compositionally biased region" description="Basic and acidic residues" evidence="2">
    <location>
        <begin position="221"/>
        <end position="236"/>
    </location>
</feature>
<dbReference type="GO" id="GO:0000981">
    <property type="term" value="F:DNA-binding transcription factor activity, RNA polymerase II-specific"/>
    <property type="evidence" value="ECO:0007669"/>
    <property type="project" value="InterPro"/>
</dbReference>
<dbReference type="CDD" id="cd00067">
    <property type="entry name" value="GAL4"/>
    <property type="match status" value="1"/>
</dbReference>